<sequence length="568" mass="61441">MAKFIVEHTHTNEVNTNTNTGGGGSKTNEVGGGSSTKGGRSSTKGGGSSTKGGGGANTKKGEKKQGTRKSTTSKKGGASVNDGPPTLTFDPLIILEDRTRQTKFKGPSATRNFFAKFHQGYKPTVKSEAYQLIEPASIGFPETSIICRFVDGRYKIYDQGVVWSSINAASRDLKVNLNSIPVNQHRKKKPPASGTSSHDVLGDADIIFEQSRAHMKAINPMDGSEEDVSLRMSFNERMKEQRWKEEQRQLSVAGGSFSVPKTKRRKFTKGQSASEPLAVDLSSPTYDDISSSSSPRMSALTSLANAFALMDRMSADAELSDVEIVPDPRSEKKNKKKSGSSRNISAHQQNFNLNAANYPHPNFAHPNPNNNGQRAKKKIVCNCKKSKCLKLYCECFTALEYCDGCNCVECRNTTEHETLRMEAIKATKAKNANAFRQKISSGSVVNSTHAMGCRCKKSFCLKKYCECYEAGVFCGEKCRCNQCANLPKLRSSPARRAQFADAASAAALNAQISSSSEAPSPTPLPATPAPPKPTPPHAPRPKNEKSGKSDSSIEQGAMRGTAERKGGK</sequence>
<dbReference type="InterPro" id="IPR005172">
    <property type="entry name" value="CRC"/>
</dbReference>
<dbReference type="AlphaFoldDB" id="A0A9W7GND6"/>
<dbReference type="InterPro" id="IPR028307">
    <property type="entry name" value="Lin-54_fam"/>
</dbReference>
<dbReference type="OrthoDB" id="6283463at2759"/>
<dbReference type="InterPro" id="IPR033467">
    <property type="entry name" value="Tesmin/TSO1-like_CXC"/>
</dbReference>
<evidence type="ECO:0000259" key="5">
    <source>
        <dbReference type="PROSITE" id="PS51634"/>
    </source>
</evidence>
<feature type="compositionally biased region" description="Basic and acidic residues" evidence="4">
    <location>
        <begin position="1"/>
        <end position="11"/>
    </location>
</feature>
<feature type="compositionally biased region" description="Gly residues" evidence="4">
    <location>
        <begin position="44"/>
        <end position="56"/>
    </location>
</feature>
<feature type="region of interest" description="Disordered" evidence="4">
    <location>
        <begin position="320"/>
        <end position="343"/>
    </location>
</feature>
<dbReference type="SMART" id="SM01114">
    <property type="entry name" value="CXC"/>
    <property type="match status" value="2"/>
</dbReference>
<comment type="subcellular location">
    <subcellularLocation>
        <location evidence="1">Nucleus</location>
    </subcellularLocation>
</comment>
<name>A0A9W7GND6_9STRA</name>
<feature type="region of interest" description="Disordered" evidence="4">
    <location>
        <begin position="261"/>
        <end position="295"/>
    </location>
</feature>
<comment type="caution">
    <text evidence="6">The sequence shown here is derived from an EMBL/GenBank/DDBJ whole genome shotgun (WGS) entry which is preliminary data.</text>
</comment>
<dbReference type="GO" id="GO:0005634">
    <property type="term" value="C:nucleus"/>
    <property type="evidence" value="ECO:0007669"/>
    <property type="project" value="UniProtKB-SubCell"/>
</dbReference>
<feature type="compositionally biased region" description="Low complexity" evidence="4">
    <location>
        <begin position="281"/>
        <end position="295"/>
    </location>
</feature>
<dbReference type="PROSITE" id="PS51634">
    <property type="entry name" value="CRC"/>
    <property type="match status" value="1"/>
</dbReference>
<dbReference type="PANTHER" id="PTHR12446:SF34">
    <property type="entry name" value="PROTEIN LIN-54 HOMOLOG"/>
    <property type="match status" value="1"/>
</dbReference>
<organism evidence="6 7">
    <name type="scientific">Triparma columacea</name>
    <dbReference type="NCBI Taxonomy" id="722753"/>
    <lineage>
        <taxon>Eukaryota</taxon>
        <taxon>Sar</taxon>
        <taxon>Stramenopiles</taxon>
        <taxon>Ochrophyta</taxon>
        <taxon>Bolidophyceae</taxon>
        <taxon>Parmales</taxon>
        <taxon>Triparmaceae</taxon>
        <taxon>Triparma</taxon>
    </lineage>
</organism>
<evidence type="ECO:0000256" key="1">
    <source>
        <dbReference type="ARBA" id="ARBA00004123"/>
    </source>
</evidence>
<dbReference type="Proteomes" id="UP001165065">
    <property type="component" value="Unassembled WGS sequence"/>
</dbReference>
<reference evidence="7" key="1">
    <citation type="journal article" date="2023" name="Commun. Biol.">
        <title>Genome analysis of Parmales, the sister group of diatoms, reveals the evolutionary specialization of diatoms from phago-mixotrophs to photoautotrophs.</title>
        <authorList>
            <person name="Ban H."/>
            <person name="Sato S."/>
            <person name="Yoshikawa S."/>
            <person name="Yamada K."/>
            <person name="Nakamura Y."/>
            <person name="Ichinomiya M."/>
            <person name="Sato N."/>
            <person name="Blanc-Mathieu R."/>
            <person name="Endo H."/>
            <person name="Kuwata A."/>
            <person name="Ogata H."/>
        </authorList>
    </citation>
    <scope>NUCLEOTIDE SEQUENCE [LARGE SCALE GENOMIC DNA]</scope>
</reference>
<dbReference type="Pfam" id="PF03638">
    <property type="entry name" value="TCR"/>
    <property type="match status" value="2"/>
</dbReference>
<feature type="domain" description="CRC" evidence="5">
    <location>
        <begin position="377"/>
        <end position="488"/>
    </location>
</feature>
<feature type="compositionally biased region" description="Low complexity" evidence="4">
    <location>
        <begin position="510"/>
        <end position="519"/>
    </location>
</feature>
<evidence type="ECO:0000256" key="2">
    <source>
        <dbReference type="ARBA" id="ARBA00007267"/>
    </source>
</evidence>
<dbReference type="PANTHER" id="PTHR12446">
    <property type="entry name" value="TESMIN/TSO1-RELATED"/>
    <property type="match status" value="1"/>
</dbReference>
<dbReference type="EMBL" id="BRYA01000328">
    <property type="protein sequence ID" value="GMI47087.1"/>
    <property type="molecule type" value="Genomic_DNA"/>
</dbReference>
<evidence type="ECO:0000256" key="4">
    <source>
        <dbReference type="SAM" id="MobiDB-lite"/>
    </source>
</evidence>
<evidence type="ECO:0000313" key="6">
    <source>
        <dbReference type="EMBL" id="GMI47087.1"/>
    </source>
</evidence>
<keyword evidence="7" id="KW-1185">Reference proteome</keyword>
<feature type="region of interest" description="Disordered" evidence="4">
    <location>
        <begin position="510"/>
        <end position="568"/>
    </location>
</feature>
<feature type="compositionally biased region" description="Pro residues" evidence="4">
    <location>
        <begin position="520"/>
        <end position="538"/>
    </location>
</feature>
<proteinExistence type="inferred from homology"/>
<evidence type="ECO:0000256" key="3">
    <source>
        <dbReference type="ARBA" id="ARBA00023242"/>
    </source>
</evidence>
<feature type="region of interest" description="Disordered" evidence="4">
    <location>
        <begin position="1"/>
        <end position="89"/>
    </location>
</feature>
<protein>
    <recommendedName>
        <fullName evidence="5">CRC domain-containing protein</fullName>
    </recommendedName>
</protein>
<evidence type="ECO:0000313" key="7">
    <source>
        <dbReference type="Proteomes" id="UP001165065"/>
    </source>
</evidence>
<feature type="compositionally biased region" description="Gly residues" evidence="4">
    <location>
        <begin position="20"/>
        <end position="36"/>
    </location>
</feature>
<keyword evidence="3" id="KW-0539">Nucleus</keyword>
<comment type="similarity">
    <text evidence="2">Belongs to the lin-54 family.</text>
</comment>
<accession>A0A9W7GND6</accession>
<gene>
    <name evidence="6" type="ORF">TrCOL_g7153</name>
</gene>
<dbReference type="GO" id="GO:0006355">
    <property type="term" value="P:regulation of DNA-templated transcription"/>
    <property type="evidence" value="ECO:0007669"/>
    <property type="project" value="TreeGrafter"/>
</dbReference>